<feature type="transmembrane region" description="Helical" evidence="1">
    <location>
        <begin position="27"/>
        <end position="45"/>
    </location>
</feature>
<sequence>MDESKAQELIKRIARSVRRSDEEPNPLWVKILFFVIAALATYSAFTEAILPLVQAGGVNFFLCMLAVVFLALALVIVVQALPHGDFFKVLFILAVGFSLISLTYLIAPASNPTGPEYVLAFVYPAIIGGVAFGLADRSGPRK</sequence>
<evidence type="ECO:0000313" key="3">
    <source>
        <dbReference type="Proteomes" id="UP001597391"/>
    </source>
</evidence>
<proteinExistence type="predicted"/>
<evidence type="ECO:0000256" key="1">
    <source>
        <dbReference type="SAM" id="Phobius"/>
    </source>
</evidence>
<reference evidence="3" key="1">
    <citation type="journal article" date="2019" name="Int. J. Syst. Evol. Microbiol.">
        <title>The Global Catalogue of Microorganisms (GCM) 10K type strain sequencing project: providing services to taxonomists for standard genome sequencing and annotation.</title>
        <authorList>
            <consortium name="The Broad Institute Genomics Platform"/>
            <consortium name="The Broad Institute Genome Sequencing Center for Infectious Disease"/>
            <person name="Wu L."/>
            <person name="Ma J."/>
        </authorList>
    </citation>
    <scope>NUCLEOTIDE SEQUENCE [LARGE SCALE GENOMIC DNA]</scope>
    <source>
        <strain evidence="3">KCTC 33576</strain>
    </source>
</reference>
<dbReference type="Proteomes" id="UP001597391">
    <property type="component" value="Unassembled WGS sequence"/>
</dbReference>
<organism evidence="2 3">
    <name type="scientific">Populibacterium corticicola</name>
    <dbReference type="NCBI Taxonomy" id="1812826"/>
    <lineage>
        <taxon>Bacteria</taxon>
        <taxon>Bacillati</taxon>
        <taxon>Actinomycetota</taxon>
        <taxon>Actinomycetes</taxon>
        <taxon>Micrococcales</taxon>
        <taxon>Jonesiaceae</taxon>
        <taxon>Populibacterium</taxon>
    </lineage>
</organism>
<name>A0ABW5XDB1_9MICO</name>
<dbReference type="RefSeq" id="WP_377464506.1">
    <property type="nucleotide sequence ID" value="NZ_JBHUOP010000001.1"/>
</dbReference>
<keyword evidence="1" id="KW-1133">Transmembrane helix</keyword>
<comment type="caution">
    <text evidence="2">The sequence shown here is derived from an EMBL/GenBank/DDBJ whole genome shotgun (WGS) entry which is preliminary data.</text>
</comment>
<gene>
    <name evidence="2" type="ORF">ACFSYH_00705</name>
</gene>
<evidence type="ECO:0000313" key="2">
    <source>
        <dbReference type="EMBL" id="MFD2839094.1"/>
    </source>
</evidence>
<protein>
    <submittedName>
        <fullName evidence="2">Uncharacterized protein</fullName>
    </submittedName>
</protein>
<keyword evidence="3" id="KW-1185">Reference proteome</keyword>
<keyword evidence="1" id="KW-0472">Membrane</keyword>
<feature type="transmembrane region" description="Helical" evidence="1">
    <location>
        <begin position="117"/>
        <end position="135"/>
    </location>
</feature>
<feature type="transmembrane region" description="Helical" evidence="1">
    <location>
        <begin position="90"/>
        <end position="111"/>
    </location>
</feature>
<keyword evidence="1" id="KW-0812">Transmembrane</keyword>
<dbReference type="EMBL" id="JBHUOP010000001">
    <property type="protein sequence ID" value="MFD2839094.1"/>
    <property type="molecule type" value="Genomic_DNA"/>
</dbReference>
<accession>A0ABW5XDB1</accession>
<feature type="transmembrane region" description="Helical" evidence="1">
    <location>
        <begin position="57"/>
        <end position="78"/>
    </location>
</feature>